<feature type="region of interest" description="Disordered" evidence="1">
    <location>
        <begin position="235"/>
        <end position="297"/>
    </location>
</feature>
<dbReference type="GO" id="GO:0004843">
    <property type="term" value="F:cysteine-type deubiquitinase activity"/>
    <property type="evidence" value="ECO:0007669"/>
    <property type="project" value="TreeGrafter"/>
</dbReference>
<dbReference type="SUPFAM" id="SSF54001">
    <property type="entry name" value="Cysteine proteinases"/>
    <property type="match status" value="1"/>
</dbReference>
<gene>
    <name evidence="3" type="ORF">NMOB1V02_LOCUS542</name>
</gene>
<dbReference type="OrthoDB" id="409956at2759"/>
<evidence type="ECO:0000259" key="2">
    <source>
        <dbReference type="PROSITE" id="PS50802"/>
    </source>
</evidence>
<dbReference type="InterPro" id="IPR050704">
    <property type="entry name" value="Peptidase_C85-like"/>
</dbReference>
<feature type="domain" description="OTU" evidence="2">
    <location>
        <begin position="77"/>
        <end position="218"/>
    </location>
</feature>
<evidence type="ECO:0000313" key="4">
    <source>
        <dbReference type="Proteomes" id="UP000678499"/>
    </source>
</evidence>
<name>A0A7R9G9E0_9CRUS</name>
<evidence type="ECO:0000313" key="3">
    <source>
        <dbReference type="EMBL" id="CAD7272617.1"/>
    </source>
</evidence>
<dbReference type="Pfam" id="PF02338">
    <property type="entry name" value="OTU"/>
    <property type="match status" value="1"/>
</dbReference>
<dbReference type="Gene3D" id="3.90.70.80">
    <property type="match status" value="1"/>
</dbReference>
<dbReference type="PANTHER" id="PTHR12419">
    <property type="entry name" value="OTU DOMAIN CONTAINING PROTEIN"/>
    <property type="match status" value="1"/>
</dbReference>
<dbReference type="Proteomes" id="UP000678499">
    <property type="component" value="Unassembled WGS sequence"/>
</dbReference>
<dbReference type="EMBL" id="OA882085">
    <property type="protein sequence ID" value="CAD7272617.1"/>
    <property type="molecule type" value="Genomic_DNA"/>
</dbReference>
<dbReference type="InterPro" id="IPR003323">
    <property type="entry name" value="OTU_dom"/>
</dbReference>
<keyword evidence="4" id="KW-1185">Reference proteome</keyword>
<dbReference type="GO" id="GO:0016579">
    <property type="term" value="P:protein deubiquitination"/>
    <property type="evidence" value="ECO:0007669"/>
    <property type="project" value="TreeGrafter"/>
</dbReference>
<dbReference type="EMBL" id="CAJPEX010000048">
    <property type="protein sequence ID" value="CAG0912769.1"/>
    <property type="molecule type" value="Genomic_DNA"/>
</dbReference>
<evidence type="ECO:0000256" key="1">
    <source>
        <dbReference type="SAM" id="MobiDB-lite"/>
    </source>
</evidence>
<dbReference type="InterPro" id="IPR038765">
    <property type="entry name" value="Papain-like_cys_pep_sf"/>
</dbReference>
<sequence>MSEDNITPLSSDRCFLTNNRHPWDNRLAEVVSEIENNQHGRLGCKEDQELLVSNRAHHHISLSESEVQDAYMNRLHLFRFRIIPDGNCLFRSVSQALFGTQELHMHVRELTIEHLSRNIIEFLPFFEPLKPDDDLLDFAFHQIAKLRENSVWGGFESLMALSDMYNIEFHVILGGAVKNSSVTIHNYYYQRQENHELPMKKIFLSWLSCGHYDLATDTMEDPAETNLWLVAMNEEEEEEPKRRKRQSSKCHGAAGRRSRGDSGIEGAEGLALQLLQSPVESEPSVDDEYSEMKPSDD</sequence>
<protein>
    <recommendedName>
        <fullName evidence="2">OTU domain-containing protein</fullName>
    </recommendedName>
</protein>
<accession>A0A7R9G9E0</accession>
<organism evidence="3">
    <name type="scientific">Notodromas monacha</name>
    <dbReference type="NCBI Taxonomy" id="399045"/>
    <lineage>
        <taxon>Eukaryota</taxon>
        <taxon>Metazoa</taxon>
        <taxon>Ecdysozoa</taxon>
        <taxon>Arthropoda</taxon>
        <taxon>Crustacea</taxon>
        <taxon>Oligostraca</taxon>
        <taxon>Ostracoda</taxon>
        <taxon>Podocopa</taxon>
        <taxon>Podocopida</taxon>
        <taxon>Cypridocopina</taxon>
        <taxon>Cypridoidea</taxon>
        <taxon>Cyprididae</taxon>
        <taxon>Notodromas</taxon>
    </lineage>
</organism>
<dbReference type="AlphaFoldDB" id="A0A7R9G9E0"/>
<reference evidence="3" key="1">
    <citation type="submission" date="2020-11" db="EMBL/GenBank/DDBJ databases">
        <authorList>
            <person name="Tran Van P."/>
        </authorList>
    </citation>
    <scope>NUCLEOTIDE SEQUENCE</scope>
</reference>
<dbReference type="PROSITE" id="PS50802">
    <property type="entry name" value="OTU"/>
    <property type="match status" value="1"/>
</dbReference>
<proteinExistence type="predicted"/>